<dbReference type="PROSITE" id="PS51257">
    <property type="entry name" value="PROKAR_LIPOPROTEIN"/>
    <property type="match status" value="1"/>
</dbReference>
<organism evidence="2 3">
    <name type="scientific">Treponema succinifaciens (strain ATCC 33096 / DSM 2489 / 6091)</name>
    <dbReference type="NCBI Taxonomy" id="869209"/>
    <lineage>
        <taxon>Bacteria</taxon>
        <taxon>Pseudomonadati</taxon>
        <taxon>Spirochaetota</taxon>
        <taxon>Spirochaetia</taxon>
        <taxon>Spirochaetales</taxon>
        <taxon>Treponemataceae</taxon>
        <taxon>Treponema</taxon>
    </lineage>
</organism>
<name>F2NWT8_TRES6</name>
<dbReference type="AlphaFoldDB" id="F2NWT8"/>
<dbReference type="HOGENOM" id="CLU_093869_0_0_12"/>
<dbReference type="OrthoDB" id="361534at2"/>
<dbReference type="Proteomes" id="UP000006852">
    <property type="component" value="Chromosome"/>
</dbReference>
<keyword evidence="1" id="KW-0732">Signal</keyword>
<accession>F2NWT8</accession>
<dbReference type="KEGG" id="tsu:Tresu_0172"/>
<dbReference type="GeneID" id="302999819"/>
<protein>
    <recommendedName>
        <fullName evidence="4">Lipoprotein</fullName>
    </recommendedName>
</protein>
<dbReference type="eggNOG" id="ENOG5031CW2">
    <property type="taxonomic scope" value="Bacteria"/>
</dbReference>
<evidence type="ECO:0000313" key="3">
    <source>
        <dbReference type="Proteomes" id="UP000006852"/>
    </source>
</evidence>
<gene>
    <name evidence="2" type="ordered locus">Tresu_0172</name>
</gene>
<reference evidence="3" key="2">
    <citation type="submission" date="2011-04" db="EMBL/GenBank/DDBJ databases">
        <title>The complete genome of chromosome of Treponema succinifaciens DSM 2489.</title>
        <authorList>
            <person name="Lucas S."/>
            <person name="Copeland A."/>
            <person name="Lapidus A."/>
            <person name="Bruce D."/>
            <person name="Goodwin L."/>
            <person name="Pitluck S."/>
            <person name="Peters L."/>
            <person name="Kyrpides N."/>
            <person name="Mavromatis K."/>
            <person name="Ivanova N."/>
            <person name="Ovchinnikova G."/>
            <person name="Teshima H."/>
            <person name="Detter J.C."/>
            <person name="Tapia R."/>
            <person name="Han C."/>
            <person name="Land M."/>
            <person name="Hauser L."/>
            <person name="Markowitz V."/>
            <person name="Cheng J.-F."/>
            <person name="Hugenholtz P."/>
            <person name="Woyke T."/>
            <person name="Wu D."/>
            <person name="Gronow S."/>
            <person name="Wellnitz S."/>
            <person name="Brambilla E."/>
            <person name="Klenk H.-P."/>
            <person name="Eisen J.A."/>
        </authorList>
    </citation>
    <scope>NUCLEOTIDE SEQUENCE [LARGE SCALE GENOMIC DNA]</scope>
    <source>
        <strain evidence="3">ATCC 33096 / DSM 2489 / 6091</strain>
    </source>
</reference>
<sequence>MKRAKYICATFYLFALLAFTGCASLVQVKAEKSGMQTLSAEIDLGEVITNAIKEASSGLSEINSSGGLDSNNEFVIFDTKKIKSALENSEFKNAKISSPEFSKLNISGTGNLSSFAFQNEKSLKIKFSPENIKNLASTLPAETQSFFDLLMAPVFTGEKMTANEYEDLVAVVYGENLAQELKKSAVELSLVSPAGKTKRFSIPLTDFLTLSEEKIFSIDF</sequence>
<evidence type="ECO:0008006" key="4">
    <source>
        <dbReference type="Google" id="ProtNLM"/>
    </source>
</evidence>
<dbReference type="RefSeq" id="WP_013700448.1">
    <property type="nucleotide sequence ID" value="NC_015385.1"/>
</dbReference>
<dbReference type="EMBL" id="CP002631">
    <property type="protein sequence ID" value="AEB13137.1"/>
    <property type="molecule type" value="Genomic_DNA"/>
</dbReference>
<keyword evidence="3" id="KW-1185">Reference proteome</keyword>
<feature type="signal peptide" evidence="1">
    <location>
        <begin position="1"/>
        <end position="23"/>
    </location>
</feature>
<evidence type="ECO:0000313" key="2">
    <source>
        <dbReference type="EMBL" id="AEB13137.1"/>
    </source>
</evidence>
<proteinExistence type="predicted"/>
<evidence type="ECO:0000256" key="1">
    <source>
        <dbReference type="SAM" id="SignalP"/>
    </source>
</evidence>
<reference evidence="2 3" key="1">
    <citation type="journal article" date="2011" name="Stand. Genomic Sci.">
        <title>Complete genome sequence of Treponema succinifaciens type strain (6091).</title>
        <authorList>
            <person name="Han C."/>
            <person name="Gronow S."/>
            <person name="Teshima H."/>
            <person name="Lapidus A."/>
            <person name="Nolan M."/>
            <person name="Lucas S."/>
            <person name="Hammon N."/>
            <person name="Deshpande S."/>
            <person name="Cheng J.F."/>
            <person name="Zeytun A."/>
            <person name="Tapia R."/>
            <person name="Goodwin L."/>
            <person name="Pitluck S."/>
            <person name="Liolios K."/>
            <person name="Pagani I."/>
            <person name="Ivanova N."/>
            <person name="Mavromatis K."/>
            <person name="Mikhailova N."/>
            <person name="Huntemann M."/>
            <person name="Pati A."/>
            <person name="Chen A."/>
            <person name="Palaniappan K."/>
            <person name="Land M."/>
            <person name="Hauser L."/>
            <person name="Brambilla E.M."/>
            <person name="Rohde M."/>
            <person name="Goker M."/>
            <person name="Woyke T."/>
            <person name="Bristow J."/>
            <person name="Eisen J.A."/>
            <person name="Markowitz V."/>
            <person name="Hugenholtz P."/>
            <person name="Kyrpides N.C."/>
            <person name="Klenk H.P."/>
            <person name="Detter J.C."/>
        </authorList>
    </citation>
    <scope>NUCLEOTIDE SEQUENCE [LARGE SCALE GENOMIC DNA]</scope>
    <source>
        <strain evidence="3">ATCC 33096 / DSM 2489 / 6091</strain>
    </source>
</reference>
<feature type="chain" id="PRO_5003282922" description="Lipoprotein" evidence="1">
    <location>
        <begin position="24"/>
        <end position="220"/>
    </location>
</feature>